<dbReference type="AlphaFoldDB" id="A0A182N295"/>
<dbReference type="InterPro" id="IPR001781">
    <property type="entry name" value="Znf_LIM"/>
</dbReference>
<evidence type="ECO:0000256" key="4">
    <source>
        <dbReference type="ARBA" id="ARBA00022737"/>
    </source>
</evidence>
<keyword evidence="6 7" id="KW-0440">LIM domain</keyword>
<dbReference type="PROSITE" id="PS50023">
    <property type="entry name" value="LIM_DOMAIN_2"/>
    <property type="match status" value="2"/>
</dbReference>
<dbReference type="FunFam" id="2.10.110.10:FF:000005">
    <property type="entry name" value="Testin isoform 1"/>
    <property type="match status" value="1"/>
</dbReference>
<evidence type="ECO:0000259" key="9">
    <source>
        <dbReference type="PROSITE" id="PS50023"/>
    </source>
</evidence>
<dbReference type="GO" id="GO:0008270">
    <property type="term" value="F:zinc ion binding"/>
    <property type="evidence" value="ECO:0007669"/>
    <property type="project" value="InterPro"/>
</dbReference>
<keyword evidence="5 7" id="KW-0862">Zinc</keyword>
<dbReference type="GO" id="GO:0005737">
    <property type="term" value="C:cytoplasm"/>
    <property type="evidence" value="ECO:0007669"/>
    <property type="project" value="UniProtKB-SubCell"/>
</dbReference>
<dbReference type="STRING" id="7168.A0A182N295"/>
<comment type="subcellular location">
    <subcellularLocation>
        <location evidence="1">Cytoplasm</location>
    </subcellularLocation>
</comment>
<keyword evidence="3 7" id="KW-0479">Metal-binding</keyword>
<feature type="domain" description="LIM zinc-binding" evidence="9">
    <location>
        <begin position="464"/>
        <end position="526"/>
    </location>
</feature>
<dbReference type="EnsemblMetazoa" id="ADIR001753-RA">
    <property type="protein sequence ID" value="ADIR001753-PA"/>
    <property type="gene ID" value="ADIR001753"/>
</dbReference>
<evidence type="ECO:0000256" key="6">
    <source>
        <dbReference type="ARBA" id="ARBA00023038"/>
    </source>
</evidence>
<reference evidence="11" key="2">
    <citation type="submission" date="2020-05" db="UniProtKB">
        <authorList>
            <consortium name="EnsemblMetazoa"/>
        </authorList>
    </citation>
    <scope>IDENTIFICATION</scope>
    <source>
        <strain evidence="11">WRAIR2</strain>
    </source>
</reference>
<proteinExistence type="predicted"/>
<dbReference type="SUPFAM" id="SSF57716">
    <property type="entry name" value="Glucocorticoid receptor-like (DNA-binding domain)"/>
    <property type="match status" value="2"/>
</dbReference>
<dbReference type="InterPro" id="IPR047120">
    <property type="entry name" value="Pk/Esn/Tes"/>
</dbReference>
<evidence type="ECO:0008006" key="13">
    <source>
        <dbReference type="Google" id="ProtNLM"/>
    </source>
</evidence>
<evidence type="ECO:0000313" key="12">
    <source>
        <dbReference type="Proteomes" id="UP000075884"/>
    </source>
</evidence>
<dbReference type="PROSITE" id="PS00478">
    <property type="entry name" value="LIM_DOMAIN_1"/>
    <property type="match status" value="1"/>
</dbReference>
<dbReference type="SMART" id="SM00132">
    <property type="entry name" value="LIM"/>
    <property type="match status" value="3"/>
</dbReference>
<name>A0A182N295_9DIPT</name>
<protein>
    <recommendedName>
        <fullName evidence="13">Testin</fullName>
    </recommendedName>
</protein>
<dbReference type="CDD" id="cd09341">
    <property type="entry name" value="LIM2_Testin_like"/>
    <property type="match status" value="1"/>
</dbReference>
<dbReference type="Gene3D" id="2.10.110.10">
    <property type="entry name" value="Cysteine Rich Protein"/>
    <property type="match status" value="3"/>
</dbReference>
<evidence type="ECO:0000256" key="5">
    <source>
        <dbReference type="ARBA" id="ARBA00022833"/>
    </source>
</evidence>
<keyword evidence="2" id="KW-0963">Cytoplasm</keyword>
<reference evidence="12" key="1">
    <citation type="submission" date="2013-03" db="EMBL/GenBank/DDBJ databases">
        <title>The Genome Sequence of Anopheles dirus WRAIR2.</title>
        <authorList>
            <consortium name="The Broad Institute Genomics Platform"/>
            <person name="Neafsey D.E."/>
            <person name="Walton C."/>
            <person name="Walker B."/>
            <person name="Young S.K."/>
            <person name="Zeng Q."/>
            <person name="Gargeya S."/>
            <person name="Fitzgerald M."/>
            <person name="Haas B."/>
            <person name="Abouelleil A."/>
            <person name="Allen A.W."/>
            <person name="Alvarado L."/>
            <person name="Arachchi H.M."/>
            <person name="Berlin A.M."/>
            <person name="Chapman S.B."/>
            <person name="Gainer-Dewar J."/>
            <person name="Goldberg J."/>
            <person name="Griggs A."/>
            <person name="Gujja S."/>
            <person name="Hansen M."/>
            <person name="Howarth C."/>
            <person name="Imamovic A."/>
            <person name="Ireland A."/>
            <person name="Larimer J."/>
            <person name="McCowan C."/>
            <person name="Murphy C."/>
            <person name="Pearson M."/>
            <person name="Poon T.W."/>
            <person name="Priest M."/>
            <person name="Roberts A."/>
            <person name="Saif S."/>
            <person name="Shea T."/>
            <person name="Sisk P."/>
            <person name="Sykes S."/>
            <person name="Wortman J."/>
            <person name="Nusbaum C."/>
            <person name="Birren B."/>
        </authorList>
    </citation>
    <scope>NUCLEOTIDE SEQUENCE [LARGE SCALE GENOMIC DNA]</scope>
    <source>
        <strain evidence="12">WRAIR2</strain>
    </source>
</reference>
<dbReference type="PANTHER" id="PTHR24211:SF22">
    <property type="entry name" value="TESTIN"/>
    <property type="match status" value="1"/>
</dbReference>
<dbReference type="InterPro" id="IPR033724">
    <property type="entry name" value="PET_testin"/>
</dbReference>
<dbReference type="CDD" id="cd09829">
    <property type="entry name" value="PET_testin"/>
    <property type="match status" value="1"/>
</dbReference>
<sequence>MTESGIESPAAPAWLLKLESRREQIKAKLSHESGNGAPCNVCGSACPGLDLHFWRKICRNCKCRKEQHDCIDDDASGWAQFEILGAIRSKPAYIRISELTDKPIQLAWVPPNVTPELASDYMRTLGEQNIPIVGSEAAEKRKQQLEFQVPAHDLDTNLCHNLTPYEASQLSEYVEKIKTQCVGQGTVMRVGGDAAGMLQYGTVVQQQPHQQGQTIGTANTDPNIPAVDIPKRPDYMENAVLSDKMKYKLNLMGISSSEMVAQAMRHDPATVLGGCDTTIPEAIVKFHREYQTNPKFRAEMDHFVDRLQFPQSQACYGDPSDAYGSSSLSSAGSSIVPSGSSDSGFASIPVSPRDDAPAGPAQLVGPMATMGLGGGERSGMPPAQQAVRDAVATTMYRCTGCTQPIVTGEVAVKVDRERNNDRSVWHPQCFKCNRCGELLADLVYFYHNGAVYCGRDLAAILKIPRCAACDELIFMKEYTAAEGATFHVRHFCCYHCDEPLAGKQYVMDEKLAQPLCLPCYKGHYAQMCTTCNRSIDPSEQAVSWDKYHWHKECFLCSGVHCRKSLIGGRFCVKVNRPYCSAQCTKDV</sequence>
<organism evidence="11 12">
    <name type="scientific">Anopheles dirus</name>
    <dbReference type="NCBI Taxonomy" id="7168"/>
    <lineage>
        <taxon>Eukaryota</taxon>
        <taxon>Metazoa</taxon>
        <taxon>Ecdysozoa</taxon>
        <taxon>Arthropoda</taxon>
        <taxon>Hexapoda</taxon>
        <taxon>Insecta</taxon>
        <taxon>Pterygota</taxon>
        <taxon>Neoptera</taxon>
        <taxon>Endopterygota</taxon>
        <taxon>Diptera</taxon>
        <taxon>Nematocera</taxon>
        <taxon>Culicoidea</taxon>
        <taxon>Culicidae</taxon>
        <taxon>Anophelinae</taxon>
        <taxon>Anopheles</taxon>
    </lineage>
</organism>
<evidence type="ECO:0000256" key="8">
    <source>
        <dbReference type="SAM" id="MobiDB-lite"/>
    </source>
</evidence>
<dbReference type="InterPro" id="IPR010442">
    <property type="entry name" value="PET_domain"/>
</dbReference>
<accession>A0A182N295</accession>
<dbReference type="Proteomes" id="UP000075884">
    <property type="component" value="Unassembled WGS sequence"/>
</dbReference>
<dbReference type="PROSITE" id="PS51303">
    <property type="entry name" value="PET"/>
    <property type="match status" value="1"/>
</dbReference>
<dbReference type="PANTHER" id="PTHR24211">
    <property type="entry name" value="LIM DOMAIN-CONTAINING PROTEIN"/>
    <property type="match status" value="1"/>
</dbReference>
<evidence type="ECO:0000256" key="1">
    <source>
        <dbReference type="ARBA" id="ARBA00004496"/>
    </source>
</evidence>
<feature type="domain" description="LIM zinc-binding" evidence="9">
    <location>
        <begin position="396"/>
        <end position="463"/>
    </location>
</feature>
<dbReference type="Pfam" id="PF00412">
    <property type="entry name" value="LIM"/>
    <property type="match status" value="3"/>
</dbReference>
<evidence type="ECO:0000313" key="11">
    <source>
        <dbReference type="EnsemblMetazoa" id="ADIR001753-PA"/>
    </source>
</evidence>
<feature type="region of interest" description="Disordered" evidence="8">
    <location>
        <begin position="341"/>
        <end position="362"/>
    </location>
</feature>
<dbReference type="CDD" id="cd09340">
    <property type="entry name" value="LIM1_Testin_like"/>
    <property type="match status" value="1"/>
</dbReference>
<evidence type="ECO:0000256" key="2">
    <source>
        <dbReference type="ARBA" id="ARBA00022490"/>
    </source>
</evidence>
<evidence type="ECO:0000256" key="7">
    <source>
        <dbReference type="PROSITE-ProRule" id="PRU00125"/>
    </source>
</evidence>
<dbReference type="VEuPathDB" id="VectorBase:ADIR001753"/>
<evidence type="ECO:0000256" key="3">
    <source>
        <dbReference type="ARBA" id="ARBA00022723"/>
    </source>
</evidence>
<keyword evidence="12" id="KW-1185">Reference proteome</keyword>
<evidence type="ECO:0000259" key="10">
    <source>
        <dbReference type="PROSITE" id="PS51303"/>
    </source>
</evidence>
<keyword evidence="4" id="KW-0677">Repeat</keyword>
<feature type="domain" description="PET" evidence="10">
    <location>
        <begin position="87"/>
        <end position="195"/>
    </location>
</feature>
<dbReference type="Pfam" id="PF06297">
    <property type="entry name" value="PET"/>
    <property type="match status" value="1"/>
</dbReference>